<dbReference type="RefSeq" id="WP_253754022.1">
    <property type="nucleotide sequence ID" value="NZ_JAMZDZ010000001.1"/>
</dbReference>
<dbReference type="Proteomes" id="UP001595816">
    <property type="component" value="Unassembled WGS sequence"/>
</dbReference>
<feature type="region of interest" description="Disordered" evidence="1">
    <location>
        <begin position="45"/>
        <end position="108"/>
    </location>
</feature>
<organism evidence="2 3">
    <name type="scientific">Hamadaea flava</name>
    <dbReference type="NCBI Taxonomy" id="1742688"/>
    <lineage>
        <taxon>Bacteria</taxon>
        <taxon>Bacillati</taxon>
        <taxon>Actinomycetota</taxon>
        <taxon>Actinomycetes</taxon>
        <taxon>Micromonosporales</taxon>
        <taxon>Micromonosporaceae</taxon>
        <taxon>Hamadaea</taxon>
    </lineage>
</organism>
<dbReference type="SUPFAM" id="SSF46785">
    <property type="entry name" value="Winged helix' DNA-binding domain"/>
    <property type="match status" value="1"/>
</dbReference>
<proteinExistence type="predicted"/>
<dbReference type="EMBL" id="JBHSAY010000001">
    <property type="protein sequence ID" value="MFC4129018.1"/>
    <property type="molecule type" value="Genomic_DNA"/>
</dbReference>
<dbReference type="Gene3D" id="1.10.10.10">
    <property type="entry name" value="Winged helix-like DNA-binding domain superfamily/Winged helix DNA-binding domain"/>
    <property type="match status" value="1"/>
</dbReference>
<dbReference type="InterPro" id="IPR011991">
    <property type="entry name" value="ArsR-like_HTH"/>
</dbReference>
<comment type="caution">
    <text evidence="2">The sequence shown here is derived from an EMBL/GenBank/DDBJ whole genome shotgun (WGS) entry which is preliminary data.</text>
</comment>
<dbReference type="InterPro" id="IPR036390">
    <property type="entry name" value="WH_DNA-bd_sf"/>
</dbReference>
<dbReference type="CDD" id="cd00090">
    <property type="entry name" value="HTH_ARSR"/>
    <property type="match status" value="1"/>
</dbReference>
<gene>
    <name evidence="2" type="ORF">ACFOZ4_00120</name>
</gene>
<dbReference type="InterPro" id="IPR036388">
    <property type="entry name" value="WH-like_DNA-bd_sf"/>
</dbReference>
<name>A0ABV8LFM5_9ACTN</name>
<sequence length="337" mass="34768">MGKLAPATQAVLDALAEHGTSTVDDLASRVSKSRTSVERAIRQLADAGLIAPGDRGPDENAPERWQAVEANDQSQPDSPDQQDRPDTNGAPTEEQAEIGDSGTAGGVPEEQRMVTDEHPTGGPDSLDLESREFDVVNESASATEQPVAGIRTRTPDRKVLILAGVLGSQPAGATSDTITAISGLNPATVVRLLQAMAQAEAAIYQPEDAEAGTPGLWRMGPGDLAAVDPNPEPPRCPTCGQTIKQARTNQLHAGSGAPGVNNDGSAKFAPGELATAVEGFLGAHAGHIFSPQTITKELESQLGRSISSGAVANACHTLVKTGKARVIGETPFTVTSA</sequence>
<evidence type="ECO:0000313" key="2">
    <source>
        <dbReference type="EMBL" id="MFC4129018.1"/>
    </source>
</evidence>
<keyword evidence="3" id="KW-1185">Reference proteome</keyword>
<dbReference type="Pfam" id="PF13412">
    <property type="entry name" value="HTH_24"/>
    <property type="match status" value="1"/>
</dbReference>
<protein>
    <submittedName>
        <fullName evidence="2">Winged helix-turn-helix transcriptional regulator</fullName>
    </submittedName>
</protein>
<accession>A0ABV8LFM5</accession>
<evidence type="ECO:0000313" key="3">
    <source>
        <dbReference type="Proteomes" id="UP001595816"/>
    </source>
</evidence>
<evidence type="ECO:0000256" key="1">
    <source>
        <dbReference type="SAM" id="MobiDB-lite"/>
    </source>
</evidence>
<reference evidence="3" key="1">
    <citation type="journal article" date="2019" name="Int. J. Syst. Evol. Microbiol.">
        <title>The Global Catalogue of Microorganisms (GCM) 10K type strain sequencing project: providing services to taxonomists for standard genome sequencing and annotation.</title>
        <authorList>
            <consortium name="The Broad Institute Genomics Platform"/>
            <consortium name="The Broad Institute Genome Sequencing Center for Infectious Disease"/>
            <person name="Wu L."/>
            <person name="Ma J."/>
        </authorList>
    </citation>
    <scope>NUCLEOTIDE SEQUENCE [LARGE SCALE GENOMIC DNA]</scope>
    <source>
        <strain evidence="3">CGMCC 4.7289</strain>
    </source>
</reference>